<dbReference type="KEGG" id="nia:A8C56_22205"/>
<keyword evidence="1" id="KW-0472">Membrane</keyword>
<dbReference type="Pfam" id="PF11297">
    <property type="entry name" value="DUF3098"/>
    <property type="match status" value="1"/>
</dbReference>
<evidence type="ECO:0008006" key="4">
    <source>
        <dbReference type="Google" id="ProtNLM"/>
    </source>
</evidence>
<organism evidence="2 3">
    <name type="scientific">Niabella ginsenosidivorans</name>
    <dbReference type="NCBI Taxonomy" id="1176587"/>
    <lineage>
        <taxon>Bacteria</taxon>
        <taxon>Pseudomonadati</taxon>
        <taxon>Bacteroidota</taxon>
        <taxon>Chitinophagia</taxon>
        <taxon>Chitinophagales</taxon>
        <taxon>Chitinophagaceae</taxon>
        <taxon>Niabella</taxon>
    </lineage>
</organism>
<evidence type="ECO:0000256" key="1">
    <source>
        <dbReference type="SAM" id="Phobius"/>
    </source>
</evidence>
<feature type="transmembrane region" description="Helical" evidence="1">
    <location>
        <begin position="46"/>
        <end position="65"/>
    </location>
</feature>
<dbReference type="EMBL" id="CP015772">
    <property type="protein sequence ID" value="ANH84141.1"/>
    <property type="molecule type" value="Genomic_DNA"/>
</dbReference>
<dbReference type="Proteomes" id="UP000077667">
    <property type="component" value="Chromosome"/>
</dbReference>
<name>A0A1A9IBS5_9BACT</name>
<accession>A0A1A9IBS5</accession>
<reference evidence="2 3" key="1">
    <citation type="submission" date="2016-05" db="EMBL/GenBank/DDBJ databases">
        <title>Niabella ginsenosidivorans BS26 whole genome sequencing.</title>
        <authorList>
            <person name="Im W.T."/>
            <person name="Siddiqi M.Z."/>
        </authorList>
    </citation>
    <scope>NUCLEOTIDE SEQUENCE [LARGE SCALE GENOMIC DNA]</scope>
    <source>
        <strain evidence="2 3">BS26</strain>
    </source>
</reference>
<proteinExistence type="predicted"/>
<dbReference type="InterPro" id="IPR021448">
    <property type="entry name" value="DUF3098"/>
</dbReference>
<dbReference type="STRING" id="1176587.A8C56_22205"/>
<evidence type="ECO:0000313" key="3">
    <source>
        <dbReference type="Proteomes" id="UP000077667"/>
    </source>
</evidence>
<keyword evidence="1" id="KW-1133">Transmembrane helix</keyword>
<keyword evidence="3" id="KW-1185">Reference proteome</keyword>
<gene>
    <name evidence="2" type="ORF">A8C56_22205</name>
</gene>
<evidence type="ECO:0000313" key="2">
    <source>
        <dbReference type="EMBL" id="ANH84141.1"/>
    </source>
</evidence>
<feature type="transmembrane region" description="Helical" evidence="1">
    <location>
        <begin position="7"/>
        <end position="26"/>
    </location>
</feature>
<dbReference type="AlphaFoldDB" id="A0A1A9IBS5"/>
<sequence length="73" mass="7945">MFGKQNYLFMLVGAIVIAAGMFLMAGGKSDNPAVFNKDEVYSARRITVAPIIIILGLAIEGIAIFRKSPQEKK</sequence>
<protein>
    <recommendedName>
        <fullName evidence="4">DUF3098 domain-containing protein</fullName>
    </recommendedName>
</protein>
<keyword evidence="1" id="KW-0812">Transmembrane</keyword>